<name>C7DG56_MICA2</name>
<sequence>MATRYTDSIAESQNKSKQCLDMAKGLQIARGTIRLLEQTDDGYYFHPAKPEQLLDTKDPARLYAQQVSVLMDGLLEICRASKMALPSDADAIVAIAEESARAFPYETIKFMHMYAQKNKSRLSVAESRIYETALSREDSLASQIPNKIARLAACDVYSEQLLDEIIKKKFNQFS</sequence>
<evidence type="ECO:0000313" key="1">
    <source>
        <dbReference type="EMBL" id="EET90526.1"/>
    </source>
</evidence>
<reference evidence="1 2" key="1">
    <citation type="journal article" date="2009" name="Genome Biol.">
        <title>Community-wide analysis of microbial genome sequence signatures.</title>
        <authorList>
            <person name="Dick G.J."/>
            <person name="Andersson A.F."/>
            <person name="Baker B.J."/>
            <person name="Simmons S.L."/>
            <person name="Thomas B.C."/>
            <person name="Yelton A.P."/>
            <person name="Banfield J.F."/>
        </authorList>
    </citation>
    <scope>NUCLEOTIDE SEQUENCE [LARGE SCALE GENOMIC DNA]</scope>
    <source>
        <strain evidence="1">ARMAN-2</strain>
    </source>
</reference>
<reference evidence="1 2" key="2">
    <citation type="journal article" date="2010" name="Proc. Natl. Acad. Sci. U.S.A.">
        <title>Enigmatic, ultrasmall, uncultivated Archaea.</title>
        <authorList>
            <person name="Baker B.J."/>
            <person name="Comolli L.R."/>
            <person name="Dick G.J."/>
            <person name="Hauser L.J."/>
            <person name="Hyatt D."/>
            <person name="Dill B.D."/>
            <person name="Land M.L."/>
            <person name="Verberkmoes N.C."/>
            <person name="Hettich R.L."/>
            <person name="Banfield J.F."/>
        </authorList>
    </citation>
    <scope>NUCLEOTIDE SEQUENCE [LARGE SCALE GENOMIC DNA]</scope>
    <source>
        <strain evidence="1">ARMAN-2</strain>
    </source>
</reference>
<dbReference type="Proteomes" id="UP000332487">
    <property type="component" value="Unassembled WGS sequence"/>
</dbReference>
<accession>C7DG56</accession>
<evidence type="ECO:0000313" key="2">
    <source>
        <dbReference type="Proteomes" id="UP000332487"/>
    </source>
</evidence>
<gene>
    <name evidence="1" type="ORF">UNLARM2_0061</name>
</gene>
<organism evidence="1 2">
    <name type="scientific">Candidatus Micrarchaeum acidiphilum ARMAN-2</name>
    <dbReference type="NCBI Taxonomy" id="425595"/>
    <lineage>
        <taxon>Archaea</taxon>
        <taxon>Candidatus Micrarchaeota</taxon>
        <taxon>Candidatus Micrarchaeia</taxon>
        <taxon>Candidatus Micrarchaeales</taxon>
        <taxon>Candidatus Micrarchaeaceae</taxon>
        <taxon>Candidatus Micrarchaeum</taxon>
    </lineage>
</organism>
<dbReference type="AlphaFoldDB" id="C7DG56"/>
<dbReference type="EMBL" id="GG697236">
    <property type="protein sequence ID" value="EET90526.1"/>
    <property type="molecule type" value="Genomic_DNA"/>
</dbReference>
<proteinExistence type="predicted"/>
<protein>
    <submittedName>
        <fullName evidence="1">Uncharacterized protein</fullName>
    </submittedName>
</protein>
<keyword evidence="2" id="KW-1185">Reference proteome</keyword>